<gene>
    <name evidence="1" type="ORF">SDC9_170922</name>
</gene>
<reference evidence="1" key="1">
    <citation type="submission" date="2019-08" db="EMBL/GenBank/DDBJ databases">
        <authorList>
            <person name="Kucharzyk K."/>
            <person name="Murdoch R.W."/>
            <person name="Higgins S."/>
            <person name="Loffler F."/>
        </authorList>
    </citation>
    <scope>NUCLEOTIDE SEQUENCE</scope>
</reference>
<dbReference type="EMBL" id="VSSQ01072077">
    <property type="protein sequence ID" value="MPN23533.1"/>
    <property type="molecule type" value="Genomic_DNA"/>
</dbReference>
<comment type="caution">
    <text evidence="1">The sequence shown here is derived from an EMBL/GenBank/DDBJ whole genome shotgun (WGS) entry which is preliminary data.</text>
</comment>
<proteinExistence type="predicted"/>
<sequence>MAKLTAKQEKFIIALMHTNTIVDACKQAGITSNTGHKYLNDPDFKQEYLNVRRETMQQATNKLQQSAVLAVETLENVMVDAENSTPSARVQASRSILEYAYRSLELDDMQRRIEQLEERLGQ</sequence>
<evidence type="ECO:0000313" key="1">
    <source>
        <dbReference type="EMBL" id="MPN23533.1"/>
    </source>
</evidence>
<accession>A0A645GIH6</accession>
<organism evidence="1">
    <name type="scientific">bioreactor metagenome</name>
    <dbReference type="NCBI Taxonomy" id="1076179"/>
    <lineage>
        <taxon>unclassified sequences</taxon>
        <taxon>metagenomes</taxon>
        <taxon>ecological metagenomes</taxon>
    </lineage>
</organism>
<dbReference type="AlphaFoldDB" id="A0A645GIH6"/>
<protein>
    <recommendedName>
        <fullName evidence="2">Phage replication protein</fullName>
    </recommendedName>
</protein>
<evidence type="ECO:0008006" key="2">
    <source>
        <dbReference type="Google" id="ProtNLM"/>
    </source>
</evidence>
<name>A0A645GIH6_9ZZZZ</name>